<feature type="disulfide bond" evidence="5">
    <location>
        <begin position="113"/>
        <end position="123"/>
    </location>
</feature>
<reference evidence="9 10" key="1">
    <citation type="journal article" date="2021" name="Elife">
        <title>Chloroplast acquisition without the gene transfer in kleptoplastic sea slugs, Plakobranchus ocellatus.</title>
        <authorList>
            <person name="Maeda T."/>
            <person name="Takahashi S."/>
            <person name="Yoshida T."/>
            <person name="Shimamura S."/>
            <person name="Takaki Y."/>
            <person name="Nagai Y."/>
            <person name="Toyoda A."/>
            <person name="Suzuki Y."/>
            <person name="Arimoto A."/>
            <person name="Ishii H."/>
            <person name="Satoh N."/>
            <person name="Nishiyama T."/>
            <person name="Hasebe M."/>
            <person name="Maruyama T."/>
            <person name="Minagawa J."/>
            <person name="Obokata J."/>
            <person name="Shigenobu S."/>
        </authorList>
    </citation>
    <scope>NUCLEOTIDE SEQUENCE [LARGE SCALE GENOMIC DNA]</scope>
</reference>
<evidence type="ECO:0000256" key="5">
    <source>
        <dbReference type="PROSITE-ProRule" id="PRU00076"/>
    </source>
</evidence>
<dbReference type="PANTHER" id="PTHR24050:SF28">
    <property type="entry name" value="UROMODULIN-LIKE"/>
    <property type="match status" value="1"/>
</dbReference>
<dbReference type="PROSITE" id="PS01186">
    <property type="entry name" value="EGF_2"/>
    <property type="match status" value="1"/>
</dbReference>
<organism evidence="9 10">
    <name type="scientific">Elysia marginata</name>
    <dbReference type="NCBI Taxonomy" id="1093978"/>
    <lineage>
        <taxon>Eukaryota</taxon>
        <taxon>Metazoa</taxon>
        <taxon>Spiralia</taxon>
        <taxon>Lophotrochozoa</taxon>
        <taxon>Mollusca</taxon>
        <taxon>Gastropoda</taxon>
        <taxon>Heterobranchia</taxon>
        <taxon>Euthyneura</taxon>
        <taxon>Panpulmonata</taxon>
        <taxon>Sacoglossa</taxon>
        <taxon>Placobranchoidea</taxon>
        <taxon>Plakobranchidae</taxon>
        <taxon>Elysia</taxon>
    </lineage>
</organism>
<sequence length="259" mass="29240">MLLRIWTLTLLVLSISALCSAQEEFKGENVCSYRKYAARPIHIRQKYERPVHTLNLKKCREEGESPCNRTIITYRTTFRSVLRMRVKAITVPGCCRGWKKRSPHDISCLQSECSRSCENGGECIGHEHCQCPEGFTGAYCHVDIDECTTAGRNPCQQKCINTPGSFKCSCIDELKVLETRVDSVHELAEDGITSLKASQLALAGDLESAEERWQRSSMAASQIQSEAIESLKNKQDQMLARIEALEKENVSQNFNIYIL</sequence>
<dbReference type="PROSITE" id="PS00022">
    <property type="entry name" value="EGF_1"/>
    <property type="match status" value="1"/>
</dbReference>
<dbReference type="PROSITE" id="PS51041">
    <property type="entry name" value="EMI"/>
    <property type="match status" value="1"/>
</dbReference>
<keyword evidence="1 5" id="KW-0245">EGF-like domain</keyword>
<dbReference type="PANTHER" id="PTHR24050">
    <property type="entry name" value="PA14 DOMAIN-CONTAINING PROTEIN"/>
    <property type="match status" value="1"/>
</dbReference>
<proteinExistence type="predicted"/>
<keyword evidence="10" id="KW-1185">Reference proteome</keyword>
<feature type="domain" description="EMI" evidence="8">
    <location>
        <begin position="27"/>
        <end position="110"/>
    </location>
</feature>
<evidence type="ECO:0000256" key="2">
    <source>
        <dbReference type="ARBA" id="ARBA00022729"/>
    </source>
</evidence>
<dbReference type="SUPFAM" id="SSF57196">
    <property type="entry name" value="EGF/Laminin"/>
    <property type="match status" value="2"/>
</dbReference>
<feature type="signal peptide" evidence="6">
    <location>
        <begin position="1"/>
        <end position="21"/>
    </location>
</feature>
<dbReference type="SMART" id="SM00181">
    <property type="entry name" value="EGF"/>
    <property type="match status" value="2"/>
</dbReference>
<keyword evidence="3" id="KW-0677">Repeat</keyword>
<dbReference type="AlphaFoldDB" id="A0AAV4HJ95"/>
<dbReference type="Gene3D" id="2.10.25.10">
    <property type="entry name" value="Laminin"/>
    <property type="match status" value="2"/>
</dbReference>
<accession>A0AAV4HJ95</accession>
<name>A0AAV4HJ95_9GAST</name>
<keyword evidence="4 5" id="KW-1015">Disulfide bond</keyword>
<dbReference type="CDD" id="cd00054">
    <property type="entry name" value="EGF_CA"/>
    <property type="match status" value="2"/>
</dbReference>
<evidence type="ECO:0000313" key="9">
    <source>
        <dbReference type="EMBL" id="GFR97948.1"/>
    </source>
</evidence>
<gene>
    <name evidence="9" type="ORF">ElyMa_004489200</name>
</gene>
<dbReference type="PROSITE" id="PS01187">
    <property type="entry name" value="EGF_CA"/>
    <property type="match status" value="1"/>
</dbReference>
<dbReference type="InterPro" id="IPR011489">
    <property type="entry name" value="EMI_domain"/>
</dbReference>
<evidence type="ECO:0000313" key="10">
    <source>
        <dbReference type="Proteomes" id="UP000762676"/>
    </source>
</evidence>
<dbReference type="InterPro" id="IPR018097">
    <property type="entry name" value="EGF_Ca-bd_CS"/>
</dbReference>
<dbReference type="Pfam" id="PF07546">
    <property type="entry name" value="EMI"/>
    <property type="match status" value="1"/>
</dbReference>
<evidence type="ECO:0000256" key="1">
    <source>
        <dbReference type="ARBA" id="ARBA00022536"/>
    </source>
</evidence>
<evidence type="ECO:0000259" key="7">
    <source>
        <dbReference type="PROSITE" id="PS50026"/>
    </source>
</evidence>
<dbReference type="Pfam" id="PF07645">
    <property type="entry name" value="EGF_CA"/>
    <property type="match status" value="1"/>
</dbReference>
<dbReference type="InterPro" id="IPR001881">
    <property type="entry name" value="EGF-like_Ca-bd_dom"/>
</dbReference>
<dbReference type="PROSITE" id="PS50026">
    <property type="entry name" value="EGF_3"/>
    <property type="match status" value="1"/>
</dbReference>
<dbReference type="SMART" id="SM00179">
    <property type="entry name" value="EGF_CA"/>
    <property type="match status" value="1"/>
</dbReference>
<evidence type="ECO:0000256" key="4">
    <source>
        <dbReference type="ARBA" id="ARBA00023157"/>
    </source>
</evidence>
<evidence type="ECO:0000256" key="6">
    <source>
        <dbReference type="SAM" id="SignalP"/>
    </source>
</evidence>
<evidence type="ECO:0000259" key="8">
    <source>
        <dbReference type="PROSITE" id="PS51041"/>
    </source>
</evidence>
<dbReference type="Proteomes" id="UP000762676">
    <property type="component" value="Unassembled WGS sequence"/>
</dbReference>
<dbReference type="EMBL" id="BMAT01009076">
    <property type="protein sequence ID" value="GFR97948.1"/>
    <property type="molecule type" value="Genomic_DNA"/>
</dbReference>
<dbReference type="InterPro" id="IPR049883">
    <property type="entry name" value="NOTCH1_EGF-like"/>
</dbReference>
<keyword evidence="2 6" id="KW-0732">Signal</keyword>
<dbReference type="InterPro" id="IPR052235">
    <property type="entry name" value="Nephronectin_domain"/>
</dbReference>
<evidence type="ECO:0000256" key="3">
    <source>
        <dbReference type="ARBA" id="ARBA00022737"/>
    </source>
</evidence>
<protein>
    <submittedName>
        <fullName evidence="9">Epidermal growth factor protein 7</fullName>
    </submittedName>
</protein>
<comment type="caution">
    <text evidence="9">The sequence shown here is derived from an EMBL/GenBank/DDBJ whole genome shotgun (WGS) entry which is preliminary data.</text>
</comment>
<dbReference type="InterPro" id="IPR000742">
    <property type="entry name" value="EGF"/>
</dbReference>
<feature type="chain" id="PRO_5043685765" evidence="6">
    <location>
        <begin position="22"/>
        <end position="259"/>
    </location>
</feature>
<feature type="disulfide bond" evidence="5">
    <location>
        <begin position="131"/>
        <end position="140"/>
    </location>
</feature>
<feature type="domain" description="EGF-like" evidence="7">
    <location>
        <begin position="109"/>
        <end position="141"/>
    </location>
</feature>
<dbReference type="GO" id="GO:0005509">
    <property type="term" value="F:calcium ion binding"/>
    <property type="evidence" value="ECO:0007669"/>
    <property type="project" value="InterPro"/>
</dbReference>
<comment type="caution">
    <text evidence="5">Lacks conserved residue(s) required for the propagation of feature annotation.</text>
</comment>